<dbReference type="CTD" id="147841"/>
<dbReference type="CDD" id="cd11565">
    <property type="entry name" value="RWD_Spc24"/>
    <property type="match status" value="1"/>
</dbReference>
<comment type="subcellular location">
    <subcellularLocation>
        <location evidence="12">Nucleus</location>
    </subcellularLocation>
    <subcellularLocation>
        <location evidence="12">Chromosome</location>
        <location evidence="12">Centromere</location>
        <location evidence="12">Kinetochore</location>
    </subcellularLocation>
</comment>
<evidence type="ECO:0000256" key="7">
    <source>
        <dbReference type="ARBA" id="ARBA00023054"/>
    </source>
</evidence>
<evidence type="ECO:0000256" key="9">
    <source>
        <dbReference type="ARBA" id="ARBA00023306"/>
    </source>
</evidence>
<keyword evidence="8 12" id="KW-0539">Nucleus</keyword>
<comment type="similarity">
    <text evidence="1 12">Belongs to the SPC24 family.</text>
</comment>
<keyword evidence="9 12" id="KW-0131">Cell cycle</keyword>
<dbReference type="OrthoDB" id="6432863at2759"/>
<keyword evidence="7 13" id="KW-0175">Coiled coil</keyword>
<organism evidence="14 15">
    <name type="scientific">Strigops habroptila</name>
    <name type="common">Kakapo</name>
    <dbReference type="NCBI Taxonomy" id="2489341"/>
    <lineage>
        <taxon>Eukaryota</taxon>
        <taxon>Metazoa</taxon>
        <taxon>Chordata</taxon>
        <taxon>Craniata</taxon>
        <taxon>Vertebrata</taxon>
        <taxon>Euteleostomi</taxon>
        <taxon>Archelosauria</taxon>
        <taxon>Archosauria</taxon>
        <taxon>Dinosauria</taxon>
        <taxon>Saurischia</taxon>
        <taxon>Theropoda</taxon>
        <taxon>Coelurosauria</taxon>
        <taxon>Aves</taxon>
        <taxon>Neognathae</taxon>
        <taxon>Neoaves</taxon>
        <taxon>Telluraves</taxon>
        <taxon>Australaves</taxon>
        <taxon>Psittaciformes</taxon>
        <taxon>Psittacidae</taxon>
        <taxon>Strigops</taxon>
    </lineage>
</organism>
<dbReference type="OMA" id="SEENACQ"/>
<keyword evidence="5 12" id="KW-0498">Mitosis</keyword>
<reference evidence="14" key="2">
    <citation type="submission" date="2025-09" db="UniProtKB">
        <authorList>
            <consortium name="Ensembl"/>
        </authorList>
    </citation>
    <scope>IDENTIFICATION</scope>
</reference>
<keyword evidence="15" id="KW-1185">Reference proteome</keyword>
<dbReference type="GeneTree" id="ENSGT00390000005584"/>
<dbReference type="Ensembl" id="ENSSHBT00005023876.1">
    <property type="protein sequence ID" value="ENSSHBP00005020009.1"/>
    <property type="gene ID" value="ENSSHBG00005017102.1"/>
</dbReference>
<evidence type="ECO:0000256" key="11">
    <source>
        <dbReference type="ARBA" id="ARBA00045419"/>
    </source>
</evidence>
<dbReference type="GeneID" id="115603416"/>
<sequence length="198" mass="22634">MAGRPLQELEELEELSEELGKLLLSGRAAALLRQGLELQARGDNGLLAAQAEATRLDTELRAAEETVARALVAREAAVQRGRQRLRELRDELRRAREALGSLRDSNGALRRELEELKVQQQQLEEDNKKDEDGVISLEYIIHLYHKLSHISWDHEAEPWHIKGVHFGPPIAQPIDIDGRRHSRCFISDYLWSLIPSEW</sequence>
<dbReference type="InterPro" id="IPR013252">
    <property type="entry name" value="Ndc80_Spc24"/>
</dbReference>
<reference evidence="14" key="1">
    <citation type="submission" date="2025-08" db="UniProtKB">
        <authorList>
            <consortium name="Ensembl"/>
        </authorList>
    </citation>
    <scope>IDENTIFICATION</scope>
</reference>
<keyword evidence="4 12" id="KW-0132">Cell division</keyword>
<evidence type="ECO:0000313" key="15">
    <source>
        <dbReference type="Proteomes" id="UP000472266"/>
    </source>
</evidence>
<dbReference type="Gene3D" id="3.30.160.570">
    <property type="entry name" value="Ncd80 complex, Spc24 subunit"/>
    <property type="match status" value="1"/>
</dbReference>
<dbReference type="GO" id="GO:0008017">
    <property type="term" value="F:microtubule binding"/>
    <property type="evidence" value="ECO:0007669"/>
    <property type="project" value="TreeGrafter"/>
</dbReference>
<keyword evidence="6 12" id="KW-0995">Kinetochore</keyword>
<dbReference type="GO" id="GO:0005634">
    <property type="term" value="C:nucleus"/>
    <property type="evidence" value="ECO:0007669"/>
    <property type="project" value="UniProtKB-SubCell"/>
</dbReference>
<evidence type="ECO:0000256" key="5">
    <source>
        <dbReference type="ARBA" id="ARBA00022776"/>
    </source>
</evidence>
<accession>A0A672UZT7</accession>
<evidence type="ECO:0000256" key="1">
    <source>
        <dbReference type="ARBA" id="ARBA00007804"/>
    </source>
</evidence>
<dbReference type="RefSeq" id="XP_030331118.1">
    <property type="nucleotide sequence ID" value="XM_030475258.1"/>
</dbReference>
<dbReference type="GO" id="GO:0007059">
    <property type="term" value="P:chromosome segregation"/>
    <property type="evidence" value="ECO:0007669"/>
    <property type="project" value="TreeGrafter"/>
</dbReference>
<evidence type="ECO:0000256" key="12">
    <source>
        <dbReference type="RuleBase" id="RU368011"/>
    </source>
</evidence>
<evidence type="ECO:0000256" key="10">
    <source>
        <dbReference type="ARBA" id="ARBA00023328"/>
    </source>
</evidence>
<dbReference type="InParanoid" id="A0A672UZT7"/>
<evidence type="ECO:0000256" key="4">
    <source>
        <dbReference type="ARBA" id="ARBA00022618"/>
    </source>
</evidence>
<dbReference type="Proteomes" id="UP000472266">
    <property type="component" value="Unplaced"/>
</dbReference>
<evidence type="ECO:0000256" key="6">
    <source>
        <dbReference type="ARBA" id="ARBA00022838"/>
    </source>
</evidence>
<keyword evidence="3 12" id="KW-0158">Chromosome</keyword>
<dbReference type="Pfam" id="PF08286">
    <property type="entry name" value="Spc24"/>
    <property type="match status" value="1"/>
</dbReference>
<evidence type="ECO:0000313" key="14">
    <source>
        <dbReference type="Ensembl" id="ENSSHBP00005020009.1"/>
    </source>
</evidence>
<dbReference type="AlphaFoldDB" id="A0A672UZT7"/>
<comment type="function">
    <text evidence="11">Acts as a component of the essential kinetochore-associated NDC80 complex, which is required for chromosome segregation and spindle checkpoint activity. Required for kinetochore integrity and the organization of stable microtubule binding sites in the outer plate of the kinetochore. The NDC80 complex synergistically enhances the affinity of the SKA1 complex for microtubules and may allow the NDC80 complex to track depolymerizing microtubules.</text>
</comment>
<dbReference type="KEGG" id="shab:115603416"/>
<comment type="subunit">
    <text evidence="12">Component of the NDC80 complex.</text>
</comment>
<name>A0A672UZT7_STRHB</name>
<evidence type="ECO:0000256" key="8">
    <source>
        <dbReference type="ARBA" id="ARBA00023242"/>
    </source>
</evidence>
<proteinExistence type="inferred from homology"/>
<evidence type="ECO:0000256" key="2">
    <source>
        <dbReference type="ARBA" id="ARBA00013690"/>
    </source>
</evidence>
<evidence type="ECO:0000256" key="3">
    <source>
        <dbReference type="ARBA" id="ARBA00022454"/>
    </source>
</evidence>
<dbReference type="GO" id="GO:0051301">
    <property type="term" value="P:cell division"/>
    <property type="evidence" value="ECO:0007669"/>
    <property type="project" value="UniProtKB-UniRule"/>
</dbReference>
<gene>
    <name evidence="14" type="primary">SPC24</name>
</gene>
<keyword evidence="10 12" id="KW-0137">Centromere</keyword>
<protein>
    <recommendedName>
        <fullName evidence="2 12">Kinetochore protein Spc24</fullName>
    </recommendedName>
</protein>
<dbReference type="GO" id="GO:0031262">
    <property type="term" value="C:Ndc80 complex"/>
    <property type="evidence" value="ECO:0007669"/>
    <property type="project" value="TreeGrafter"/>
</dbReference>
<evidence type="ECO:0000256" key="13">
    <source>
        <dbReference type="SAM" id="Coils"/>
    </source>
</evidence>
<dbReference type="PANTHER" id="PTHR22142">
    <property type="match status" value="1"/>
</dbReference>
<dbReference type="PANTHER" id="PTHR22142:SF2">
    <property type="entry name" value="KINETOCHORE PROTEIN SPC24"/>
    <property type="match status" value="1"/>
</dbReference>
<feature type="coiled-coil region" evidence="13">
    <location>
        <begin position="46"/>
        <end position="133"/>
    </location>
</feature>